<dbReference type="InterPro" id="IPR006426">
    <property type="entry name" value="Asn_synth_AEB"/>
</dbReference>
<proteinExistence type="inferred from homology"/>
<evidence type="ECO:0000256" key="2">
    <source>
        <dbReference type="ARBA" id="ARBA00005752"/>
    </source>
</evidence>
<dbReference type="PANTHER" id="PTHR43284">
    <property type="entry name" value="ASPARAGINE SYNTHETASE (GLUTAMINE-HYDROLYZING)"/>
    <property type="match status" value="1"/>
</dbReference>
<keyword evidence="12" id="KW-0436">Ligase</keyword>
<dbReference type="GO" id="GO:0004066">
    <property type="term" value="F:asparagine synthase (glutamine-hydrolyzing) activity"/>
    <property type="evidence" value="ECO:0007669"/>
    <property type="project" value="UniProtKB-EC"/>
</dbReference>
<dbReference type="AlphaFoldDB" id="A0A0S4L4B8"/>
<evidence type="ECO:0000313" key="13">
    <source>
        <dbReference type="Proteomes" id="UP000199032"/>
    </source>
</evidence>
<dbReference type="InterPro" id="IPR029055">
    <property type="entry name" value="Ntn_hydrolases_N"/>
</dbReference>
<accession>A0A0S4L4B8</accession>
<dbReference type="PIRSF" id="PIRSF001589">
    <property type="entry name" value="Asn_synthetase_glu-h"/>
    <property type="match status" value="1"/>
</dbReference>
<evidence type="ECO:0000313" key="12">
    <source>
        <dbReference type="EMBL" id="CUS32588.1"/>
    </source>
</evidence>
<evidence type="ECO:0000256" key="4">
    <source>
        <dbReference type="ARBA" id="ARBA00022741"/>
    </source>
</evidence>
<feature type="site" description="Important for beta-aspartyl-AMP intermediate formation" evidence="10">
    <location>
        <position position="378"/>
    </location>
</feature>
<dbReference type="EC" id="6.3.5.4" evidence="3"/>
<keyword evidence="13" id="KW-1185">Reference proteome</keyword>
<dbReference type="OrthoDB" id="9763290at2"/>
<gene>
    <name evidence="12" type="primary">asnB</name>
    <name evidence="12" type="ORF">COMA1_10703</name>
</gene>
<protein>
    <recommendedName>
        <fullName evidence="3">asparagine synthase (glutamine-hydrolyzing)</fullName>
        <ecNumber evidence="3">6.3.5.4</ecNumber>
    </recommendedName>
</protein>
<keyword evidence="4 9" id="KW-0547">Nucleotide-binding</keyword>
<evidence type="ECO:0000256" key="10">
    <source>
        <dbReference type="PIRSR" id="PIRSR001589-3"/>
    </source>
</evidence>
<dbReference type="Proteomes" id="UP000199032">
    <property type="component" value="Unassembled WGS sequence"/>
</dbReference>
<dbReference type="InterPro" id="IPR033738">
    <property type="entry name" value="AsnB_N"/>
</dbReference>
<evidence type="ECO:0000256" key="5">
    <source>
        <dbReference type="ARBA" id="ARBA00022840"/>
    </source>
</evidence>
<organism evidence="12 13">
    <name type="scientific">Candidatus Nitrospira nitrosa</name>
    <dbReference type="NCBI Taxonomy" id="1742972"/>
    <lineage>
        <taxon>Bacteria</taxon>
        <taxon>Pseudomonadati</taxon>
        <taxon>Nitrospirota</taxon>
        <taxon>Nitrospiria</taxon>
        <taxon>Nitrospirales</taxon>
        <taxon>Nitrospiraceae</taxon>
        <taxon>Nitrospira</taxon>
    </lineage>
</organism>
<dbReference type="SUPFAM" id="SSF52402">
    <property type="entry name" value="Adenine nucleotide alpha hydrolases-like"/>
    <property type="match status" value="1"/>
</dbReference>
<feature type="binding site" evidence="9">
    <location>
        <position position="303"/>
    </location>
    <ligand>
        <name>ATP</name>
        <dbReference type="ChEBI" id="CHEBI:30616"/>
    </ligand>
</feature>
<dbReference type="GO" id="GO:0006529">
    <property type="term" value="P:asparagine biosynthetic process"/>
    <property type="evidence" value="ECO:0007669"/>
    <property type="project" value="UniProtKB-KW"/>
</dbReference>
<dbReference type="InterPro" id="IPR051786">
    <property type="entry name" value="ASN_synthetase/amidase"/>
</dbReference>
<keyword evidence="5 9" id="KW-0067">ATP-binding</keyword>
<dbReference type="PANTHER" id="PTHR43284:SF1">
    <property type="entry name" value="ASPARAGINE SYNTHETASE"/>
    <property type="match status" value="1"/>
</dbReference>
<dbReference type="InterPro" id="IPR001962">
    <property type="entry name" value="Asn_synthase"/>
</dbReference>
<feature type="domain" description="Glutamine amidotransferase type-2" evidence="11">
    <location>
        <begin position="2"/>
        <end position="219"/>
    </location>
</feature>
<dbReference type="Pfam" id="PF00733">
    <property type="entry name" value="Asn_synthase"/>
    <property type="match status" value="1"/>
</dbReference>
<dbReference type="InterPro" id="IPR014729">
    <property type="entry name" value="Rossmann-like_a/b/a_fold"/>
</dbReference>
<evidence type="ECO:0000256" key="1">
    <source>
        <dbReference type="ARBA" id="ARBA00005187"/>
    </source>
</evidence>
<keyword evidence="6 8" id="KW-0315">Glutamine amidotransferase</keyword>
<sequence>MCGIAGYCETVPRSTREELEATAAAMAATLHHRGPNDSGVWTDPSAGIALAHRRLSILDLSPLGHQPMHSGSGRYALSFNGEIYNFRAVRSELECLGHTFRGHSDTEIMLASFSQWGIRQAVERFNGMFAFAVWDRDERRLHLARDRFGEKPLYYGWMGRTFLFASELKALRVHPDFDTHINRDVLALYFRHGYIPAPYSIYCGISKVLPGTILTVDPEAGSPPDSIPYWSVRAVAEQGSANPFVGTEAEAIGHLDHLVRDAVKLRMEADVPLGAFLSGGVDSSTIVALMQAQSAQPVRTFSIGFHEAAYNEADYAKAVAKHLGTHHTELYVAPEEAMAVIPRLPTLYDEPFSDASQIPTFLVSQLARRDVTVCLSGDAGDELFAGYDTYLHGVRIWKLMGWLPRALRVLSGRGLSALSSAPWKFLLRMVGPISSNGLTLQHQGLRLKKLAELLPADCIETMYRGIITHWDVPDSVVIGSSEPPTAFTDRTQWGRLSGVLHRMMYTDLITYLPDNILVKVDRASMGVSLEARVPLLDHRVAEFAWQLPVSMNVRDGRGKWILRQVLSRYVPPTLTERPKMGFSVPISTWLRGPLKDWGEALLDRKRLNDQGFLNPDRIQGKWIEHQSGKADWRTLWDVLMFQAWFDSQQRPMRLMEEATCSLSVRNPRVVPA</sequence>
<dbReference type="NCBIfam" id="TIGR01536">
    <property type="entry name" value="asn_synth_AEB"/>
    <property type="match status" value="1"/>
</dbReference>
<evidence type="ECO:0000256" key="6">
    <source>
        <dbReference type="ARBA" id="ARBA00022962"/>
    </source>
</evidence>
<dbReference type="Pfam" id="PF13537">
    <property type="entry name" value="GATase_7"/>
    <property type="match status" value="1"/>
</dbReference>
<feature type="binding site" evidence="9">
    <location>
        <position position="105"/>
    </location>
    <ligand>
        <name>L-glutamine</name>
        <dbReference type="ChEBI" id="CHEBI:58359"/>
    </ligand>
</feature>
<dbReference type="RefSeq" id="WP_090743749.1">
    <property type="nucleotide sequence ID" value="NZ_CZQA01000001.1"/>
</dbReference>
<evidence type="ECO:0000256" key="8">
    <source>
        <dbReference type="PIRSR" id="PIRSR001589-1"/>
    </source>
</evidence>
<dbReference type="EMBL" id="CZQA01000001">
    <property type="protein sequence ID" value="CUS32588.1"/>
    <property type="molecule type" value="Genomic_DNA"/>
</dbReference>
<feature type="binding site" evidence="9">
    <location>
        <begin position="376"/>
        <end position="377"/>
    </location>
    <ligand>
        <name>ATP</name>
        <dbReference type="ChEBI" id="CHEBI:30616"/>
    </ligand>
</feature>
<dbReference type="SUPFAM" id="SSF56235">
    <property type="entry name" value="N-terminal nucleophile aminohydrolases (Ntn hydrolases)"/>
    <property type="match status" value="1"/>
</dbReference>
<keyword evidence="8" id="KW-0028">Amino-acid biosynthesis</keyword>
<dbReference type="Gene3D" id="3.40.50.620">
    <property type="entry name" value="HUPs"/>
    <property type="match status" value="1"/>
</dbReference>
<dbReference type="CDD" id="cd01991">
    <property type="entry name" value="Asn_synthase_B_C"/>
    <property type="match status" value="1"/>
</dbReference>
<dbReference type="PROSITE" id="PS51278">
    <property type="entry name" value="GATASE_TYPE_2"/>
    <property type="match status" value="1"/>
</dbReference>
<reference evidence="12 13" key="1">
    <citation type="submission" date="2015-10" db="EMBL/GenBank/DDBJ databases">
        <authorList>
            <person name="Gilbert D.G."/>
        </authorList>
    </citation>
    <scope>NUCLEOTIDE SEQUENCE [LARGE SCALE GENOMIC DNA]</scope>
    <source>
        <strain evidence="12">COMA1</strain>
    </source>
</reference>
<dbReference type="InterPro" id="IPR017932">
    <property type="entry name" value="GATase_2_dom"/>
</dbReference>
<evidence type="ECO:0000256" key="9">
    <source>
        <dbReference type="PIRSR" id="PIRSR001589-2"/>
    </source>
</evidence>
<dbReference type="Gene3D" id="3.60.20.10">
    <property type="entry name" value="Glutamine Phosphoribosylpyrophosphate, subunit 1, domain 1"/>
    <property type="match status" value="1"/>
</dbReference>
<comment type="catalytic activity">
    <reaction evidence="7">
        <text>L-aspartate + L-glutamine + ATP + H2O = L-asparagine + L-glutamate + AMP + diphosphate + H(+)</text>
        <dbReference type="Rhea" id="RHEA:12228"/>
        <dbReference type="ChEBI" id="CHEBI:15377"/>
        <dbReference type="ChEBI" id="CHEBI:15378"/>
        <dbReference type="ChEBI" id="CHEBI:29985"/>
        <dbReference type="ChEBI" id="CHEBI:29991"/>
        <dbReference type="ChEBI" id="CHEBI:30616"/>
        <dbReference type="ChEBI" id="CHEBI:33019"/>
        <dbReference type="ChEBI" id="CHEBI:58048"/>
        <dbReference type="ChEBI" id="CHEBI:58359"/>
        <dbReference type="ChEBI" id="CHEBI:456215"/>
        <dbReference type="EC" id="6.3.5.4"/>
    </reaction>
</comment>
<evidence type="ECO:0000256" key="3">
    <source>
        <dbReference type="ARBA" id="ARBA00012737"/>
    </source>
</evidence>
<evidence type="ECO:0000259" key="11">
    <source>
        <dbReference type="PROSITE" id="PS51278"/>
    </source>
</evidence>
<dbReference type="GO" id="GO:0005829">
    <property type="term" value="C:cytosol"/>
    <property type="evidence" value="ECO:0007669"/>
    <property type="project" value="TreeGrafter"/>
</dbReference>
<dbReference type="GO" id="GO:0005524">
    <property type="term" value="F:ATP binding"/>
    <property type="evidence" value="ECO:0007669"/>
    <property type="project" value="UniProtKB-KW"/>
</dbReference>
<name>A0A0S4L4B8_9BACT</name>
<comment type="pathway">
    <text evidence="1">Amino-acid biosynthesis; L-asparagine biosynthesis; L-asparagine from L-aspartate (L-Gln route): step 1/1.</text>
</comment>
<dbReference type="STRING" id="1742972.COMA1_10703"/>
<feature type="active site" description="For GATase activity" evidence="8">
    <location>
        <position position="2"/>
    </location>
</feature>
<dbReference type="CDD" id="cd00712">
    <property type="entry name" value="AsnB"/>
    <property type="match status" value="1"/>
</dbReference>
<comment type="similarity">
    <text evidence="2">Belongs to the asparagine synthetase family.</text>
</comment>
<keyword evidence="8" id="KW-0061">Asparagine biosynthesis</keyword>
<evidence type="ECO:0000256" key="7">
    <source>
        <dbReference type="ARBA" id="ARBA00048741"/>
    </source>
</evidence>